<dbReference type="SUPFAM" id="SSF54001">
    <property type="entry name" value="Cysteine proteinases"/>
    <property type="match status" value="1"/>
</dbReference>
<dbReference type="VEuPathDB" id="AmoebaDB:NAEGRDRAFT_67588"/>
<dbReference type="InterPro" id="IPR027267">
    <property type="entry name" value="AH/BAR_dom_sf"/>
</dbReference>
<protein>
    <submittedName>
        <fullName evidence="9">Predicted protein</fullName>
    </submittedName>
</protein>
<dbReference type="PANTHER" id="PTHR10183">
    <property type="entry name" value="CALPAIN"/>
    <property type="match status" value="1"/>
</dbReference>
<evidence type="ECO:0000256" key="5">
    <source>
        <dbReference type="PIRSR" id="PIRSR622684-1"/>
    </source>
</evidence>
<sequence>MGAVMAKPQLYAVEPNVDFDSGSNTPYSLALKDKFPEVIQQLNKYLVEIGHFHKIVEKTKKMYKNMANEYHQISLIKVQSRIDEDYGVFDKLAASLGNLGEEYKKTDNDFHMVNVDLTQLKKDLLKHIKTAKKEEALCHARLKKCIKKLDGVKNKAFKHKILLQDSTTELQSNPSLTEDETRQLENTIKDCERQLVKIEQENNQAIKEYYTEKETFDMYLGNILSHLEYIDRKRFTAMRLLVKRYSGIQKKIAEIMYNEAHAMDQRINSLREDKEFSAFISECRYGEILDNSQKNDNIRKALESFATLRVISKQVINAINAGVPFNDADFPPNAKSILGPNQKSYPECTFMRAPEMLGPKFALFHDGIEPDDIKQGSLGDCYFLSALSCIAREPILIERLFSTKIMNPVGIYELNLCIGGEFRKVIIDDYFPVRNGTRTPLFAYNKSPELWVIALEKAYSKVCGYYLNIEGGNPIEAFELLTGYPSHNIFVKNQKNKDQLWKQLIDAVKKNNFICCSTIDDDNGCNKMGLVANHAYAFLACKEVRNLKLVYIRNPWGKGEWTGAWSDRDPNWTVEMKREAGYSDADDGRFFMSFNDFLSWFDTISLCRYEPSYFRSDISVPMQSFPVQDSSSYPVICVDIGENQHDAYFGLHQLGKRFRKDIGQAKPTFFSFIVVQNDVVVATGSESKVIKCNNSTYTDELVLRAGKCYLVPFVQTDGRNPDKIVMTGHLVGKFSLKLSQSSISIRGVSKTYKQLKGFIK</sequence>
<accession>D2VFD5</accession>
<dbReference type="GeneID" id="8850186"/>
<dbReference type="GO" id="GO:0006508">
    <property type="term" value="P:proteolysis"/>
    <property type="evidence" value="ECO:0007669"/>
    <property type="project" value="UniProtKB-KW"/>
</dbReference>
<dbReference type="InterPro" id="IPR001300">
    <property type="entry name" value="Peptidase_C2_calpain_cat"/>
</dbReference>
<dbReference type="InterPro" id="IPR038765">
    <property type="entry name" value="Papain-like_cys_pep_sf"/>
</dbReference>
<dbReference type="CDD" id="cd00044">
    <property type="entry name" value="CysPc"/>
    <property type="match status" value="1"/>
</dbReference>
<evidence type="ECO:0000256" key="3">
    <source>
        <dbReference type="ARBA" id="ARBA00022801"/>
    </source>
</evidence>
<keyword evidence="7" id="KW-0175">Coiled coil</keyword>
<evidence type="ECO:0000313" key="10">
    <source>
        <dbReference type="Proteomes" id="UP000006671"/>
    </source>
</evidence>
<dbReference type="RefSeq" id="XP_002677185.1">
    <property type="nucleotide sequence ID" value="XM_002677139.1"/>
</dbReference>
<dbReference type="EMBL" id="GG738868">
    <property type="protein sequence ID" value="EFC44441.1"/>
    <property type="molecule type" value="Genomic_DNA"/>
</dbReference>
<dbReference type="InterPro" id="IPR022684">
    <property type="entry name" value="Calpain_cysteine_protease"/>
</dbReference>
<dbReference type="STRING" id="5762.D2VFD5"/>
<evidence type="ECO:0000256" key="6">
    <source>
        <dbReference type="PROSITE-ProRule" id="PRU00239"/>
    </source>
</evidence>
<keyword evidence="3 6" id="KW-0378">Hydrolase</keyword>
<dbReference type="InParanoid" id="D2VFD5"/>
<feature type="coiled-coil region" evidence="7">
    <location>
        <begin position="181"/>
        <end position="208"/>
    </location>
</feature>
<dbReference type="Gene3D" id="3.90.70.10">
    <property type="entry name" value="Cysteine proteinases"/>
    <property type="match status" value="1"/>
</dbReference>
<evidence type="ECO:0000256" key="7">
    <source>
        <dbReference type="SAM" id="Coils"/>
    </source>
</evidence>
<dbReference type="Pfam" id="PF00648">
    <property type="entry name" value="Peptidase_C2"/>
    <property type="match status" value="1"/>
</dbReference>
<dbReference type="Proteomes" id="UP000006671">
    <property type="component" value="Unassembled WGS sequence"/>
</dbReference>
<dbReference type="PRINTS" id="PR00704">
    <property type="entry name" value="CALPAIN"/>
</dbReference>
<dbReference type="KEGG" id="ngr:NAEGRDRAFT_67588"/>
<dbReference type="eggNOG" id="KOG0045">
    <property type="taxonomic scope" value="Eukaryota"/>
</dbReference>
<dbReference type="PROSITE" id="PS50203">
    <property type="entry name" value="CALPAIN_CAT"/>
    <property type="match status" value="1"/>
</dbReference>
<organism evidence="10">
    <name type="scientific">Naegleria gruberi</name>
    <name type="common">Amoeba</name>
    <dbReference type="NCBI Taxonomy" id="5762"/>
    <lineage>
        <taxon>Eukaryota</taxon>
        <taxon>Discoba</taxon>
        <taxon>Heterolobosea</taxon>
        <taxon>Tetramitia</taxon>
        <taxon>Eutetramitia</taxon>
        <taxon>Vahlkampfiidae</taxon>
        <taxon>Naegleria</taxon>
    </lineage>
</organism>
<evidence type="ECO:0000256" key="2">
    <source>
        <dbReference type="ARBA" id="ARBA00022670"/>
    </source>
</evidence>
<keyword evidence="2 6" id="KW-0645">Protease</keyword>
<dbReference type="PANTHER" id="PTHR10183:SF379">
    <property type="entry name" value="CALPAIN-5"/>
    <property type="match status" value="1"/>
</dbReference>
<dbReference type="Gene3D" id="1.20.1270.60">
    <property type="entry name" value="Arfaptin homology (AH) domain/BAR domain"/>
    <property type="match status" value="1"/>
</dbReference>
<evidence type="ECO:0000259" key="8">
    <source>
        <dbReference type="PROSITE" id="PS50203"/>
    </source>
</evidence>
<keyword evidence="4 6" id="KW-0788">Thiol protease</keyword>
<comment type="similarity">
    <text evidence="1">Belongs to the peptidase C2 family.</text>
</comment>
<dbReference type="AlphaFoldDB" id="D2VFD5"/>
<reference evidence="9 10" key="1">
    <citation type="journal article" date="2010" name="Cell">
        <title>The genome of Naegleria gruberi illuminates early eukaryotic versatility.</title>
        <authorList>
            <person name="Fritz-Laylin L.K."/>
            <person name="Prochnik S.E."/>
            <person name="Ginger M.L."/>
            <person name="Dacks J.B."/>
            <person name="Carpenter M.L."/>
            <person name="Field M.C."/>
            <person name="Kuo A."/>
            <person name="Paredez A."/>
            <person name="Chapman J."/>
            <person name="Pham J."/>
            <person name="Shu S."/>
            <person name="Neupane R."/>
            <person name="Cipriano M."/>
            <person name="Mancuso J."/>
            <person name="Tu H."/>
            <person name="Salamov A."/>
            <person name="Lindquist E."/>
            <person name="Shapiro H."/>
            <person name="Lucas S."/>
            <person name="Grigoriev I.V."/>
            <person name="Cande W.Z."/>
            <person name="Fulton C."/>
            <person name="Rokhsar D.S."/>
            <person name="Dawson S.C."/>
        </authorList>
    </citation>
    <scope>NUCLEOTIDE SEQUENCE [LARGE SCALE GENOMIC DNA]</scope>
    <source>
        <strain evidence="9 10">NEG-M</strain>
    </source>
</reference>
<dbReference type="SUPFAM" id="SSF103657">
    <property type="entry name" value="BAR/IMD domain-like"/>
    <property type="match status" value="1"/>
</dbReference>
<evidence type="ECO:0000256" key="4">
    <source>
        <dbReference type="ARBA" id="ARBA00022807"/>
    </source>
</evidence>
<dbReference type="GO" id="GO:0004198">
    <property type="term" value="F:calcium-dependent cysteine-type endopeptidase activity"/>
    <property type="evidence" value="ECO:0007669"/>
    <property type="project" value="InterPro"/>
</dbReference>
<feature type="active site" evidence="5 6">
    <location>
        <position position="534"/>
    </location>
</feature>
<gene>
    <name evidence="9" type="ORF">NAEGRDRAFT_67588</name>
</gene>
<dbReference type="SMART" id="SM00230">
    <property type="entry name" value="CysPc"/>
    <property type="match status" value="1"/>
</dbReference>
<feature type="active site" evidence="5 6">
    <location>
        <position position="554"/>
    </location>
</feature>
<evidence type="ECO:0000313" key="9">
    <source>
        <dbReference type="EMBL" id="EFC44441.1"/>
    </source>
</evidence>
<dbReference type="OrthoDB" id="424753at2759"/>
<feature type="active site" evidence="5 6">
    <location>
        <position position="381"/>
    </location>
</feature>
<keyword evidence="10" id="KW-1185">Reference proteome</keyword>
<name>D2VFD5_NAEGR</name>
<proteinExistence type="inferred from homology"/>
<evidence type="ECO:0000256" key="1">
    <source>
        <dbReference type="ARBA" id="ARBA00007623"/>
    </source>
</evidence>
<feature type="domain" description="Calpain catalytic" evidence="8">
    <location>
        <begin position="324"/>
        <end position="610"/>
    </location>
</feature>